<dbReference type="PANTHER" id="PTHR43272:SF33">
    <property type="entry name" value="AMP-BINDING DOMAIN-CONTAINING PROTEIN-RELATED"/>
    <property type="match status" value="1"/>
</dbReference>
<name>A0A562IY56_9GAMM</name>
<accession>A0A562IY56</accession>
<dbReference type="Proteomes" id="UP000319627">
    <property type="component" value="Unassembled WGS sequence"/>
</dbReference>
<keyword evidence="1" id="KW-0547">Nucleotide-binding</keyword>
<evidence type="ECO:0000313" key="5">
    <source>
        <dbReference type="Proteomes" id="UP000319627"/>
    </source>
</evidence>
<dbReference type="GO" id="GO:0004467">
    <property type="term" value="F:long-chain fatty acid-CoA ligase activity"/>
    <property type="evidence" value="ECO:0007669"/>
    <property type="project" value="TreeGrafter"/>
</dbReference>
<dbReference type="AlphaFoldDB" id="A0A562IY56"/>
<protein>
    <submittedName>
        <fullName evidence="4">AMP-binding enzyme</fullName>
    </submittedName>
</protein>
<organism evidence="4 5">
    <name type="scientific">Azomonas agilis</name>
    <dbReference type="NCBI Taxonomy" id="116849"/>
    <lineage>
        <taxon>Bacteria</taxon>
        <taxon>Pseudomonadati</taxon>
        <taxon>Pseudomonadota</taxon>
        <taxon>Gammaproteobacteria</taxon>
        <taxon>Pseudomonadales</taxon>
        <taxon>Pseudomonadaceae</taxon>
        <taxon>Azomonas</taxon>
    </lineage>
</organism>
<dbReference type="RefSeq" id="WP_144571090.1">
    <property type="nucleotide sequence ID" value="NZ_VLKG01000004.1"/>
</dbReference>
<evidence type="ECO:0000256" key="2">
    <source>
        <dbReference type="ARBA" id="ARBA00022840"/>
    </source>
</evidence>
<dbReference type="Pfam" id="PF00501">
    <property type="entry name" value="AMP-binding"/>
    <property type="match status" value="1"/>
</dbReference>
<dbReference type="InterPro" id="IPR000873">
    <property type="entry name" value="AMP-dep_synth/lig_dom"/>
</dbReference>
<dbReference type="PANTHER" id="PTHR43272">
    <property type="entry name" value="LONG-CHAIN-FATTY-ACID--COA LIGASE"/>
    <property type="match status" value="1"/>
</dbReference>
<dbReference type="GO" id="GO:0005524">
    <property type="term" value="F:ATP binding"/>
    <property type="evidence" value="ECO:0007669"/>
    <property type="project" value="UniProtKB-KW"/>
</dbReference>
<evidence type="ECO:0000256" key="1">
    <source>
        <dbReference type="ARBA" id="ARBA00022741"/>
    </source>
</evidence>
<comment type="caution">
    <text evidence="4">The sequence shown here is derived from an EMBL/GenBank/DDBJ whole genome shotgun (WGS) entry which is preliminary data.</text>
</comment>
<dbReference type="EMBL" id="VLKG01000004">
    <property type="protein sequence ID" value="TWH75858.1"/>
    <property type="molecule type" value="Genomic_DNA"/>
</dbReference>
<dbReference type="OrthoDB" id="9803968at2"/>
<sequence length="386" mass="43850">MVRFAEQEERTPATLPQWLQWQARQRGKELGLRHKRLGIWQAHSWSQLEGEVRQLAHVLWEHGFNPRSQLVILSRPRPEALLAALAAHWLGGVAVLLNPLDEPSTQQGLLHALPLEFSFAEGLEELERLRRSKSPFRLRLYAEARGVQAQAHELDYSALLRNGPFVQLEPQATPEHPAFIFYRQSTQGQIQQQPLSHRALLQQGQQLVTAEQLSPQEEALAARTLAAAGQAGYLLAPWLMAGFRLNVPERLATRDQDRRELGPTLVAGTRETYGRLYEQTQARLPPLGSLSRRFVDWALARPRSYLSQYLGEWLVRRPLRDVLGFSRTRVPLVLGDTLPSHIEAFFGDLGVFVRAWPDSSDWHSHSPPIQSSEVASDWMVTTQQPI</sequence>
<keyword evidence="2" id="KW-0067">ATP-binding</keyword>
<proteinExistence type="predicted"/>
<dbReference type="SUPFAM" id="SSF56801">
    <property type="entry name" value="Acetyl-CoA synthetase-like"/>
    <property type="match status" value="1"/>
</dbReference>
<dbReference type="Gene3D" id="3.40.50.12780">
    <property type="entry name" value="N-terminal domain of ligase-like"/>
    <property type="match status" value="1"/>
</dbReference>
<reference evidence="4 5" key="1">
    <citation type="submission" date="2019-07" db="EMBL/GenBank/DDBJ databases">
        <title>Genomic Encyclopedia of Type Strains, Phase I: the one thousand microbial genomes (KMG-I) project.</title>
        <authorList>
            <person name="Kyrpides N."/>
        </authorList>
    </citation>
    <scope>NUCLEOTIDE SEQUENCE [LARGE SCALE GENOMIC DNA]</scope>
    <source>
        <strain evidence="4 5">DSM 375</strain>
    </source>
</reference>
<evidence type="ECO:0000313" key="4">
    <source>
        <dbReference type="EMBL" id="TWH75858.1"/>
    </source>
</evidence>
<dbReference type="GO" id="GO:0016020">
    <property type="term" value="C:membrane"/>
    <property type="evidence" value="ECO:0007669"/>
    <property type="project" value="TreeGrafter"/>
</dbReference>
<keyword evidence="5" id="KW-1185">Reference proteome</keyword>
<dbReference type="InterPro" id="IPR042099">
    <property type="entry name" value="ANL_N_sf"/>
</dbReference>
<evidence type="ECO:0000259" key="3">
    <source>
        <dbReference type="Pfam" id="PF00501"/>
    </source>
</evidence>
<gene>
    <name evidence="4" type="ORF">LX59_01368</name>
</gene>
<feature type="domain" description="AMP-dependent synthetase/ligase" evidence="3">
    <location>
        <begin position="20"/>
        <end position="283"/>
    </location>
</feature>